<protein>
    <submittedName>
        <fullName evidence="1">Uncharacterized protein</fullName>
    </submittedName>
</protein>
<evidence type="ECO:0000313" key="2">
    <source>
        <dbReference type="Proteomes" id="UP000824890"/>
    </source>
</evidence>
<dbReference type="Proteomes" id="UP000824890">
    <property type="component" value="Unassembled WGS sequence"/>
</dbReference>
<accession>A0ABQ8EDW5</accession>
<reference evidence="1 2" key="1">
    <citation type="submission" date="2021-05" db="EMBL/GenBank/DDBJ databases">
        <title>Genome Assembly of Synthetic Allotetraploid Brassica napus Reveals Homoeologous Exchanges between Subgenomes.</title>
        <authorList>
            <person name="Davis J.T."/>
        </authorList>
    </citation>
    <scope>NUCLEOTIDE SEQUENCE [LARGE SCALE GENOMIC DNA]</scope>
    <source>
        <strain evidence="2">cv. Da-Ae</strain>
        <tissue evidence="1">Seedling</tissue>
    </source>
</reference>
<gene>
    <name evidence="1" type="ORF">HID58_007256</name>
</gene>
<dbReference type="EMBL" id="JAGKQM010000002">
    <property type="protein sequence ID" value="KAH0939795.1"/>
    <property type="molecule type" value="Genomic_DNA"/>
</dbReference>
<organism evidence="1 2">
    <name type="scientific">Brassica napus</name>
    <name type="common">Rape</name>
    <dbReference type="NCBI Taxonomy" id="3708"/>
    <lineage>
        <taxon>Eukaryota</taxon>
        <taxon>Viridiplantae</taxon>
        <taxon>Streptophyta</taxon>
        <taxon>Embryophyta</taxon>
        <taxon>Tracheophyta</taxon>
        <taxon>Spermatophyta</taxon>
        <taxon>Magnoliopsida</taxon>
        <taxon>eudicotyledons</taxon>
        <taxon>Gunneridae</taxon>
        <taxon>Pentapetalae</taxon>
        <taxon>rosids</taxon>
        <taxon>malvids</taxon>
        <taxon>Brassicales</taxon>
        <taxon>Brassicaceae</taxon>
        <taxon>Brassiceae</taxon>
        <taxon>Brassica</taxon>
    </lineage>
</organism>
<evidence type="ECO:0000313" key="1">
    <source>
        <dbReference type="EMBL" id="KAH0939795.1"/>
    </source>
</evidence>
<proteinExistence type="predicted"/>
<keyword evidence="2" id="KW-1185">Reference proteome</keyword>
<sequence length="111" mass="11272">MGSVKISSSGLGKEKATVDKELHPRCRCHGVEYMLSTEAVMIAGIDVSISGRPNWGVGGGEGGGGGEASRSNIPSGLWTNVAGGFDFSGGMSFASILGGNNNQMPGRELGL</sequence>
<comment type="caution">
    <text evidence="1">The sequence shown here is derived from an EMBL/GenBank/DDBJ whole genome shotgun (WGS) entry which is preliminary data.</text>
</comment>
<name>A0ABQ8EDW5_BRANA</name>